<evidence type="ECO:0000259" key="15">
    <source>
        <dbReference type="Pfam" id="PF07715"/>
    </source>
</evidence>
<keyword evidence="13" id="KW-0732">Signal</keyword>
<sequence>MTRFANSCLYGAASLIALSVTSPVVAQSVSPGESASDGQIAPEDRVIVVTAQKREQDLTEVPSSITVLDGEALENIGAVNFEDYAKYIPGLGSSSQGGPGQRQLILRGVNAGDDPASTVGVYVDEAPVGSSTSLATGGRLGFELVPFDIERIEVLRGPQGTIYGASTLGGLLKYVTRAPDVDAFEGRVEADIFAVDGGDLNYGVKGAVNVPIAGVAGLRFTGFYAEDGGFVDNVFTGRDNINSNQRYGGRAQLLIEPGPNISLRAAALYQRTEQDDSALVRYDFATGNPVYGELENDRTVAAELTQDFQQYSLTADFDFGFATLTSVSAYSELETPAIGDATASFGAPFGSTAVALLREAETEKFVQELRLTSASRDEGMPLEWQVGLFYTEEDSRNDQVLTVRDGPFVPLNPTAVVELPTSYEEFAVFANTTLFFGERVSLNLGLRIAENEQFFSQSTSGPAVGLPPGVVSTVTNESNDDSATYVVAPSWQITEDVTLYARAASGYRPGGPNAILPNPANPGESLVPLTFDPDTLWNYEAGIKGNFGRSGTFGVAAFRIDWDDIQIIQIVNGATFRGNGESARSEGVEAEVAFEPLDGLTLGGNVVYTNAVLTDDTSLVVGGQDGDRLPLVPKWTATSFADYTFPLSGDVFGNVGATISYAGDRESGFPASLANPSFTLDDYLTVDLRASVNFGALRVAAFAKNLTNEIPQLGATNVGGRLDVAVGRPRSFGLLVGADF</sequence>
<evidence type="ECO:0000256" key="10">
    <source>
        <dbReference type="ARBA" id="ARBA00023237"/>
    </source>
</evidence>
<keyword evidence="8 12" id="KW-0798">TonB box</keyword>
<keyword evidence="9 11" id="KW-0472">Membrane</keyword>
<comment type="caution">
    <text evidence="16">The sequence shown here is derived from an EMBL/GenBank/DDBJ whole genome shotgun (WGS) entry which is preliminary data.</text>
</comment>
<dbReference type="Pfam" id="PF07715">
    <property type="entry name" value="Plug"/>
    <property type="match status" value="1"/>
</dbReference>
<dbReference type="GO" id="GO:0006826">
    <property type="term" value="P:iron ion transport"/>
    <property type="evidence" value="ECO:0007669"/>
    <property type="project" value="UniProtKB-KW"/>
</dbReference>
<dbReference type="EMBL" id="QBKA01000002">
    <property type="protein sequence ID" value="RDC60865.1"/>
    <property type="molecule type" value="Genomic_DNA"/>
</dbReference>
<evidence type="ECO:0000313" key="17">
    <source>
        <dbReference type="Proteomes" id="UP000253727"/>
    </source>
</evidence>
<organism evidence="16 17">
    <name type="scientific">Alteripontixanthobacter maritimus</name>
    <dbReference type="NCBI Taxonomy" id="2161824"/>
    <lineage>
        <taxon>Bacteria</taxon>
        <taxon>Pseudomonadati</taxon>
        <taxon>Pseudomonadota</taxon>
        <taxon>Alphaproteobacteria</taxon>
        <taxon>Sphingomonadales</taxon>
        <taxon>Erythrobacteraceae</taxon>
        <taxon>Alteripontixanthobacter</taxon>
    </lineage>
</organism>
<feature type="domain" description="TonB-dependent receptor plug" evidence="15">
    <location>
        <begin position="58"/>
        <end position="170"/>
    </location>
</feature>
<dbReference type="Pfam" id="PF00593">
    <property type="entry name" value="TonB_dep_Rec_b-barrel"/>
    <property type="match status" value="1"/>
</dbReference>
<dbReference type="InterPro" id="IPR000531">
    <property type="entry name" value="Beta-barrel_TonB"/>
</dbReference>
<keyword evidence="17" id="KW-1185">Reference proteome</keyword>
<evidence type="ECO:0000259" key="14">
    <source>
        <dbReference type="Pfam" id="PF00593"/>
    </source>
</evidence>
<dbReference type="PANTHER" id="PTHR32552">
    <property type="entry name" value="FERRICHROME IRON RECEPTOR-RELATED"/>
    <property type="match status" value="1"/>
</dbReference>
<dbReference type="Proteomes" id="UP000253727">
    <property type="component" value="Unassembled WGS sequence"/>
</dbReference>
<keyword evidence="5 11" id="KW-0812">Transmembrane</keyword>
<feature type="signal peptide" evidence="13">
    <location>
        <begin position="1"/>
        <end position="26"/>
    </location>
</feature>
<evidence type="ECO:0000256" key="3">
    <source>
        <dbReference type="ARBA" id="ARBA00022452"/>
    </source>
</evidence>
<evidence type="ECO:0000256" key="4">
    <source>
        <dbReference type="ARBA" id="ARBA00022496"/>
    </source>
</evidence>
<keyword evidence="6" id="KW-0408">Iron</keyword>
<evidence type="ECO:0000256" key="1">
    <source>
        <dbReference type="ARBA" id="ARBA00004571"/>
    </source>
</evidence>
<dbReference type="InterPro" id="IPR012910">
    <property type="entry name" value="Plug_dom"/>
</dbReference>
<evidence type="ECO:0000256" key="8">
    <source>
        <dbReference type="ARBA" id="ARBA00023077"/>
    </source>
</evidence>
<dbReference type="InterPro" id="IPR039426">
    <property type="entry name" value="TonB-dep_rcpt-like"/>
</dbReference>
<dbReference type="PANTHER" id="PTHR32552:SF81">
    <property type="entry name" value="TONB-DEPENDENT OUTER MEMBRANE RECEPTOR"/>
    <property type="match status" value="1"/>
</dbReference>
<keyword evidence="3 11" id="KW-1134">Transmembrane beta strand</keyword>
<evidence type="ECO:0000313" key="16">
    <source>
        <dbReference type="EMBL" id="RDC60865.1"/>
    </source>
</evidence>
<dbReference type="AlphaFoldDB" id="A0A369QBC2"/>
<feature type="domain" description="TonB-dependent receptor-like beta-barrel" evidence="14">
    <location>
        <begin position="273"/>
        <end position="706"/>
    </location>
</feature>
<comment type="similarity">
    <text evidence="11 12">Belongs to the TonB-dependent receptor family.</text>
</comment>
<evidence type="ECO:0008006" key="18">
    <source>
        <dbReference type="Google" id="ProtNLM"/>
    </source>
</evidence>
<evidence type="ECO:0000256" key="7">
    <source>
        <dbReference type="ARBA" id="ARBA00023065"/>
    </source>
</evidence>
<accession>A0A369QBC2</accession>
<keyword evidence="10 11" id="KW-0998">Cell outer membrane</keyword>
<feature type="chain" id="PRO_5016859667" description="TonB-dependent receptor" evidence="13">
    <location>
        <begin position="27"/>
        <end position="740"/>
    </location>
</feature>
<evidence type="ECO:0000256" key="9">
    <source>
        <dbReference type="ARBA" id="ARBA00023136"/>
    </source>
</evidence>
<dbReference type="Gene3D" id="2.40.170.20">
    <property type="entry name" value="TonB-dependent receptor, beta-barrel domain"/>
    <property type="match status" value="1"/>
</dbReference>
<dbReference type="GO" id="GO:0009279">
    <property type="term" value="C:cell outer membrane"/>
    <property type="evidence" value="ECO:0007669"/>
    <property type="project" value="UniProtKB-SubCell"/>
</dbReference>
<evidence type="ECO:0000256" key="13">
    <source>
        <dbReference type="SAM" id="SignalP"/>
    </source>
</evidence>
<proteinExistence type="inferred from homology"/>
<dbReference type="PROSITE" id="PS52016">
    <property type="entry name" value="TONB_DEPENDENT_REC_3"/>
    <property type="match status" value="1"/>
</dbReference>
<comment type="subcellular location">
    <subcellularLocation>
        <location evidence="1 11">Cell outer membrane</location>
        <topology evidence="1 11">Multi-pass membrane protein</topology>
    </subcellularLocation>
</comment>
<dbReference type="RefSeq" id="WP_181815745.1">
    <property type="nucleotide sequence ID" value="NZ_QBKA01000002.1"/>
</dbReference>
<evidence type="ECO:0000256" key="2">
    <source>
        <dbReference type="ARBA" id="ARBA00022448"/>
    </source>
</evidence>
<keyword evidence="2 11" id="KW-0813">Transport</keyword>
<name>A0A369QBC2_9SPHN</name>
<reference evidence="16 17" key="1">
    <citation type="submission" date="2018-04" db="EMBL/GenBank/DDBJ databases">
        <title>Altererythrobacter sp. HME9302 genome sequencing and assembly.</title>
        <authorList>
            <person name="Kang H."/>
            <person name="Kim H."/>
            <person name="Joh K."/>
        </authorList>
    </citation>
    <scope>NUCLEOTIDE SEQUENCE [LARGE SCALE GENOMIC DNA]</scope>
    <source>
        <strain evidence="16 17">HME9302</strain>
    </source>
</reference>
<dbReference type="SUPFAM" id="SSF56935">
    <property type="entry name" value="Porins"/>
    <property type="match status" value="1"/>
</dbReference>
<evidence type="ECO:0000256" key="6">
    <source>
        <dbReference type="ARBA" id="ARBA00023004"/>
    </source>
</evidence>
<gene>
    <name evidence="16" type="ORF">HME9302_02081</name>
</gene>
<dbReference type="CDD" id="cd01347">
    <property type="entry name" value="ligand_gated_channel"/>
    <property type="match status" value="1"/>
</dbReference>
<protein>
    <recommendedName>
        <fullName evidence="18">TonB-dependent receptor</fullName>
    </recommendedName>
</protein>
<dbReference type="InterPro" id="IPR036942">
    <property type="entry name" value="Beta-barrel_TonB_sf"/>
</dbReference>
<keyword evidence="4" id="KW-0410">Iron transport</keyword>
<evidence type="ECO:0000256" key="12">
    <source>
        <dbReference type="RuleBase" id="RU003357"/>
    </source>
</evidence>
<evidence type="ECO:0000256" key="5">
    <source>
        <dbReference type="ARBA" id="ARBA00022692"/>
    </source>
</evidence>
<evidence type="ECO:0000256" key="11">
    <source>
        <dbReference type="PROSITE-ProRule" id="PRU01360"/>
    </source>
</evidence>
<keyword evidence="7" id="KW-0406">Ion transport</keyword>